<proteinExistence type="inferred from homology"/>
<keyword evidence="4 5" id="KW-0326">Glycosidase</keyword>
<keyword evidence="9" id="KW-1185">Reference proteome</keyword>
<evidence type="ECO:0000256" key="5">
    <source>
        <dbReference type="RuleBase" id="RU362110"/>
    </source>
</evidence>
<dbReference type="OrthoDB" id="9801455at2"/>
<gene>
    <name evidence="8" type="ORF">CIT31_10480</name>
</gene>
<dbReference type="InterPro" id="IPR051214">
    <property type="entry name" value="GH32_Enzymes"/>
</dbReference>
<dbReference type="InterPro" id="IPR001362">
    <property type="entry name" value="Glyco_hydro_32"/>
</dbReference>
<evidence type="ECO:0000256" key="1">
    <source>
        <dbReference type="ARBA" id="ARBA00009902"/>
    </source>
</evidence>
<dbReference type="EC" id="3.2.1.26" evidence="2"/>
<comment type="similarity">
    <text evidence="1 5">Belongs to the glycosyl hydrolase 32 family.</text>
</comment>
<keyword evidence="3 5" id="KW-0378">Hydrolase</keyword>
<protein>
    <recommendedName>
        <fullName evidence="2">beta-fructofuranosidase</fullName>
        <ecNumber evidence="2">3.2.1.26</ecNumber>
    </recommendedName>
</protein>
<dbReference type="InterPro" id="IPR018053">
    <property type="entry name" value="Glyco_hydro_32_AS"/>
</dbReference>
<dbReference type="InterPro" id="IPR023296">
    <property type="entry name" value="Glyco_hydro_beta-prop_sf"/>
</dbReference>
<evidence type="ECO:0000313" key="8">
    <source>
        <dbReference type="EMBL" id="PAP95486.1"/>
    </source>
</evidence>
<dbReference type="PROSITE" id="PS00609">
    <property type="entry name" value="GLYCOSYL_HYDROL_F32"/>
    <property type="match status" value="1"/>
</dbReference>
<evidence type="ECO:0000259" key="6">
    <source>
        <dbReference type="Pfam" id="PF00251"/>
    </source>
</evidence>
<feature type="domain" description="Glycosyl hydrolase family 32 N-terminal" evidence="6">
    <location>
        <begin position="123"/>
        <end position="430"/>
    </location>
</feature>
<dbReference type="EMBL" id="NPKH01000020">
    <property type="protein sequence ID" value="PAP95486.1"/>
    <property type="molecule type" value="Genomic_DNA"/>
</dbReference>
<dbReference type="InterPro" id="IPR013148">
    <property type="entry name" value="Glyco_hydro_32_N"/>
</dbReference>
<dbReference type="GO" id="GO:0005975">
    <property type="term" value="P:carbohydrate metabolic process"/>
    <property type="evidence" value="ECO:0007669"/>
    <property type="project" value="InterPro"/>
</dbReference>
<dbReference type="Proteomes" id="UP000215931">
    <property type="component" value="Unassembled WGS sequence"/>
</dbReference>
<dbReference type="SUPFAM" id="SSF75005">
    <property type="entry name" value="Arabinanase/levansucrase/invertase"/>
    <property type="match status" value="1"/>
</dbReference>
<dbReference type="InterPro" id="IPR013320">
    <property type="entry name" value="ConA-like_dom_sf"/>
</dbReference>
<dbReference type="InterPro" id="IPR013189">
    <property type="entry name" value="Glyco_hydro_32_C"/>
</dbReference>
<dbReference type="GO" id="GO:0004564">
    <property type="term" value="F:beta-fructofuranosidase activity"/>
    <property type="evidence" value="ECO:0007669"/>
    <property type="project" value="UniProtKB-EC"/>
</dbReference>
<name>A0A271KIF1_9HYPH</name>
<evidence type="ECO:0000256" key="2">
    <source>
        <dbReference type="ARBA" id="ARBA00012758"/>
    </source>
</evidence>
<dbReference type="RefSeq" id="WP_095519308.1">
    <property type="nucleotide sequence ID" value="NZ_NPKH01000020.1"/>
</dbReference>
<dbReference type="PANTHER" id="PTHR43101:SF1">
    <property type="entry name" value="BETA-FRUCTOSIDASE"/>
    <property type="match status" value="1"/>
</dbReference>
<dbReference type="AlphaFoldDB" id="A0A271KIF1"/>
<sequence>MSDSQVKVRIAGGNAIRSLHADLPVNATFHIWLKAAKPDVPGSLSFSNVRGKFGEVSVTNAEEYEFRIFHVFGGGSVELDYDTDQTSVSVAYWFALADVLETGITVIHTNPGNAPPNIPDSYHFRPPFGWMNDPNGFGRFGGRPHLFYQHYSHGLRWNTMHWGHAVSSDYLRWRHMPIFLFPSEDLTARPDKRGGAYSGSAIPLADGPGIRVFFTEQVQDRIPEQQIQLTATSSDLITAGNADVILPYRPLDEGLTTDFRDPYVFKGPDGRWKMLLGSQSDEGGVVLLYETQDHTAATGWTYIGKLLVEKHYRTTAIECPCLLPLDGPATDPATRWVLILGLMNSEDQSTRRKNLTMAIVGWFDGQTFSKEFEQELDFGTDNYAFQAFVDGDAIVGIGWLANWADTGPAIDFPTAMTLPRNIHLSAGELHTPPIGAAESLRSHILDRTRLAAGEQVSFINGSVEILFELEKPGAHFRLKLHHPTVRLEVVVDDEGLAICHEDGGAAQSPHYIAKGARPRRLRIFLDYGSIEVFADRGRWAGTKRISGFEPVQSARLIAETGAVLHATVWALKP</sequence>
<comment type="caution">
    <text evidence="8">The sequence shown here is derived from an EMBL/GenBank/DDBJ whole genome shotgun (WGS) entry which is preliminary data.</text>
</comment>
<dbReference type="Pfam" id="PF08244">
    <property type="entry name" value="Glyco_hydro_32C"/>
    <property type="match status" value="1"/>
</dbReference>
<evidence type="ECO:0000256" key="4">
    <source>
        <dbReference type="ARBA" id="ARBA00023295"/>
    </source>
</evidence>
<evidence type="ECO:0000256" key="3">
    <source>
        <dbReference type="ARBA" id="ARBA00022801"/>
    </source>
</evidence>
<evidence type="ECO:0000259" key="7">
    <source>
        <dbReference type="Pfam" id="PF08244"/>
    </source>
</evidence>
<accession>A0A271KIF1</accession>
<evidence type="ECO:0000313" key="9">
    <source>
        <dbReference type="Proteomes" id="UP000215931"/>
    </source>
</evidence>
<feature type="domain" description="Glycosyl hydrolase family 32 C-terminal" evidence="7">
    <location>
        <begin position="518"/>
        <end position="569"/>
    </location>
</feature>
<organism evidence="8 9">
    <name type="scientific">Mesorhizobium wenxiniae</name>
    <dbReference type="NCBI Taxonomy" id="2014805"/>
    <lineage>
        <taxon>Bacteria</taxon>
        <taxon>Pseudomonadati</taxon>
        <taxon>Pseudomonadota</taxon>
        <taxon>Alphaproteobacteria</taxon>
        <taxon>Hyphomicrobiales</taxon>
        <taxon>Phyllobacteriaceae</taxon>
        <taxon>Mesorhizobium</taxon>
    </lineage>
</organism>
<dbReference type="Gene3D" id="2.115.10.20">
    <property type="entry name" value="Glycosyl hydrolase domain, family 43"/>
    <property type="match status" value="1"/>
</dbReference>
<reference evidence="8 9" key="1">
    <citation type="submission" date="2017-08" db="EMBL/GenBank/DDBJ databases">
        <title>Mesorhizobium wenxinae sp. nov., a novel rhizobial species isolated from root nodules of chickpea (Cicer arietinum L.).</title>
        <authorList>
            <person name="Zhang J."/>
        </authorList>
    </citation>
    <scope>NUCLEOTIDE SEQUENCE [LARGE SCALE GENOMIC DNA]</scope>
    <source>
        <strain evidence="9">WYCCWR 10019</strain>
    </source>
</reference>
<dbReference type="SMART" id="SM00640">
    <property type="entry name" value="Glyco_32"/>
    <property type="match status" value="1"/>
</dbReference>
<dbReference type="Pfam" id="PF00251">
    <property type="entry name" value="Glyco_hydro_32N"/>
    <property type="match status" value="1"/>
</dbReference>
<dbReference type="Gene3D" id="2.60.120.560">
    <property type="entry name" value="Exo-inulinase, domain 1"/>
    <property type="match status" value="1"/>
</dbReference>
<dbReference type="SUPFAM" id="SSF49899">
    <property type="entry name" value="Concanavalin A-like lectins/glucanases"/>
    <property type="match status" value="1"/>
</dbReference>
<dbReference type="PANTHER" id="PTHR43101">
    <property type="entry name" value="BETA-FRUCTOSIDASE"/>
    <property type="match status" value="1"/>
</dbReference>